<keyword evidence="2" id="KW-1185">Reference proteome</keyword>
<name>A0ACC0ZR22_9ROSI</name>
<evidence type="ECO:0000313" key="2">
    <source>
        <dbReference type="Proteomes" id="UP001163603"/>
    </source>
</evidence>
<organism evidence="1 2">
    <name type="scientific">Pistacia integerrima</name>
    <dbReference type="NCBI Taxonomy" id="434235"/>
    <lineage>
        <taxon>Eukaryota</taxon>
        <taxon>Viridiplantae</taxon>
        <taxon>Streptophyta</taxon>
        <taxon>Embryophyta</taxon>
        <taxon>Tracheophyta</taxon>
        <taxon>Spermatophyta</taxon>
        <taxon>Magnoliopsida</taxon>
        <taxon>eudicotyledons</taxon>
        <taxon>Gunneridae</taxon>
        <taxon>Pentapetalae</taxon>
        <taxon>rosids</taxon>
        <taxon>malvids</taxon>
        <taxon>Sapindales</taxon>
        <taxon>Anacardiaceae</taxon>
        <taxon>Pistacia</taxon>
    </lineage>
</organism>
<dbReference type="Proteomes" id="UP001163603">
    <property type="component" value="Chromosome 1"/>
</dbReference>
<reference evidence="2" key="1">
    <citation type="journal article" date="2023" name="G3 (Bethesda)">
        <title>Genome assembly and association tests identify interacting loci associated with vigor, precocity, and sex in interspecific pistachio rootstocks.</title>
        <authorList>
            <person name="Palmer W."/>
            <person name="Jacygrad E."/>
            <person name="Sagayaradj S."/>
            <person name="Cavanaugh K."/>
            <person name="Han R."/>
            <person name="Bertier L."/>
            <person name="Beede B."/>
            <person name="Kafkas S."/>
            <person name="Golino D."/>
            <person name="Preece J."/>
            <person name="Michelmore R."/>
        </authorList>
    </citation>
    <scope>NUCLEOTIDE SEQUENCE [LARGE SCALE GENOMIC DNA]</scope>
</reference>
<comment type="caution">
    <text evidence="1">The sequence shown here is derived from an EMBL/GenBank/DDBJ whole genome shotgun (WGS) entry which is preliminary data.</text>
</comment>
<accession>A0ACC0ZR22</accession>
<sequence>MSLSSNFTFFLLLPLFFHAFLLVVRAQNGGVVVSQQLWCVAKNNAEDAALQGALAWACGQGGADCSPIQQGGPCYDPSDIQQMASYAFNDYYLKHGMTDDSCNFDNSAAVTSLNPSRGSCKFPASSAVKNGNISGSTATTVGMGTNSADFSGCRQMARTWFWPFITILLFFLCII</sequence>
<protein>
    <submittedName>
        <fullName evidence="1">Uncharacterized protein</fullName>
    </submittedName>
</protein>
<evidence type="ECO:0000313" key="1">
    <source>
        <dbReference type="EMBL" id="KAJ0054687.1"/>
    </source>
</evidence>
<dbReference type="EMBL" id="CM047736">
    <property type="protein sequence ID" value="KAJ0054687.1"/>
    <property type="molecule type" value="Genomic_DNA"/>
</dbReference>
<gene>
    <name evidence="1" type="ORF">Pint_02382</name>
</gene>
<proteinExistence type="predicted"/>